<dbReference type="Proteomes" id="UP000181661">
    <property type="component" value="Unassembled WGS sequence"/>
</dbReference>
<dbReference type="PANTHER" id="PTHR39176">
    <property type="entry name" value="PERIPLASMIC PROTEIN-RELATED"/>
    <property type="match status" value="1"/>
</dbReference>
<evidence type="ECO:0000256" key="1">
    <source>
        <dbReference type="SAM" id="SignalP"/>
    </source>
</evidence>
<dbReference type="AlphaFoldDB" id="A0A1S2UTI9"/>
<evidence type="ECO:0000313" key="4">
    <source>
        <dbReference type="EMBL" id="SED78606.1"/>
    </source>
</evidence>
<dbReference type="InterPro" id="IPR009739">
    <property type="entry name" value="LprI-like_N"/>
</dbReference>
<evidence type="ECO:0000313" key="5">
    <source>
        <dbReference type="Proteomes" id="UP000181661"/>
    </source>
</evidence>
<dbReference type="EMBL" id="FNTS01000002">
    <property type="protein sequence ID" value="SED78606.1"/>
    <property type="molecule type" value="Genomic_DNA"/>
</dbReference>
<evidence type="ECO:0000259" key="2">
    <source>
        <dbReference type="Pfam" id="PF07007"/>
    </source>
</evidence>
<organism evidence="3 5">
    <name type="scientific">Pseudomonas costantinii</name>
    <dbReference type="NCBI Taxonomy" id="168469"/>
    <lineage>
        <taxon>Bacteria</taxon>
        <taxon>Pseudomonadati</taxon>
        <taxon>Pseudomonadota</taxon>
        <taxon>Gammaproteobacteria</taxon>
        <taxon>Pseudomonadales</taxon>
        <taxon>Pseudomonadaceae</taxon>
        <taxon>Pseudomonas</taxon>
    </lineage>
</organism>
<dbReference type="Pfam" id="PF07007">
    <property type="entry name" value="LprI"/>
    <property type="match status" value="1"/>
</dbReference>
<dbReference type="Gene3D" id="1.20.1270.180">
    <property type="match status" value="1"/>
</dbReference>
<protein>
    <submittedName>
        <fullName evidence="4">Uncharacterized conserved protein YecT, DUF1311 family</fullName>
    </submittedName>
</protein>
<comment type="caution">
    <text evidence="3">The sequence shown here is derived from an EMBL/GenBank/DDBJ whole genome shotgun (WGS) entry which is preliminary data.</text>
</comment>
<dbReference type="EMBL" id="MDDR01000036">
    <property type="protein sequence ID" value="OIN49764.1"/>
    <property type="molecule type" value="Genomic_DNA"/>
</dbReference>
<dbReference type="RefSeq" id="WP_071485632.1">
    <property type="nucleotide sequence ID" value="NZ_FNTS01000002.1"/>
</dbReference>
<evidence type="ECO:0000313" key="6">
    <source>
        <dbReference type="Proteomes" id="UP000182179"/>
    </source>
</evidence>
<reference evidence="3 5" key="1">
    <citation type="submission" date="2016-08" db="EMBL/GenBank/DDBJ databases">
        <title>Draft genome sequence of Pseudomonas costantinii LMG 22119, type strain isolated from cultivated mushroom (Agaricus bisporus) sporophores.</title>
        <authorList>
            <person name="Tambong J.T."/>
        </authorList>
    </citation>
    <scope>NUCLEOTIDE SEQUENCE [LARGE SCALE GENOMIC DNA]</scope>
    <source>
        <strain evidence="3 5">LMG 22119</strain>
    </source>
</reference>
<feature type="chain" id="PRO_5010359823" evidence="1">
    <location>
        <begin position="26"/>
        <end position="130"/>
    </location>
</feature>
<reference evidence="4 6" key="2">
    <citation type="submission" date="2016-10" db="EMBL/GenBank/DDBJ databases">
        <authorList>
            <person name="Varghese N."/>
            <person name="Submissions S."/>
        </authorList>
    </citation>
    <scope>NUCLEOTIDE SEQUENCE [LARGE SCALE GENOMIC DNA]</scope>
    <source>
        <strain evidence="4 6">BS2773</strain>
    </source>
</reference>
<accession>A0A1S2UTI9</accession>
<keyword evidence="6" id="KW-1185">Reference proteome</keyword>
<keyword evidence="1" id="KW-0732">Signal</keyword>
<name>A0A1S2UTI9_9PSED</name>
<dbReference type="Proteomes" id="UP000182179">
    <property type="component" value="Unassembled WGS sequence"/>
</dbReference>
<dbReference type="OrthoDB" id="7340239at2"/>
<sequence length="130" mass="13824">MNRKTLLVPFAAGALLLALCGNATAADNTALKKCMDGANTTADMVGCNTQEAKVQDDRLNKAYKTALAAQEGARKQQLQDVQRLWIKYRDANCAFAGSATGGSIDQVNGSGCVLDMTQARAQELEDWVGP</sequence>
<proteinExistence type="predicted"/>
<feature type="domain" description="Lysozyme inhibitor LprI-like N-terminal" evidence="2">
    <location>
        <begin position="34"/>
        <end position="124"/>
    </location>
</feature>
<feature type="signal peptide" evidence="1">
    <location>
        <begin position="1"/>
        <end position="25"/>
    </location>
</feature>
<dbReference type="PANTHER" id="PTHR39176:SF1">
    <property type="entry name" value="PERIPLASMIC PROTEIN"/>
    <property type="match status" value="1"/>
</dbReference>
<evidence type="ECO:0000313" key="3">
    <source>
        <dbReference type="EMBL" id="OIN49764.1"/>
    </source>
</evidence>
<gene>
    <name evidence="3" type="ORF">BFL40_20405</name>
    <name evidence="4" type="ORF">SAMN04515675_2474</name>
</gene>